<comment type="caution">
    <text evidence="1">The sequence shown here is derived from an EMBL/GenBank/DDBJ whole genome shotgun (WGS) entry which is preliminary data.</text>
</comment>
<keyword evidence="2" id="KW-1185">Reference proteome</keyword>
<dbReference type="EMBL" id="JABFAA010000010">
    <property type="protein sequence ID" value="MBA0694788.1"/>
    <property type="molecule type" value="Genomic_DNA"/>
</dbReference>
<organism evidence="1 2">
    <name type="scientific">Gossypium aridum</name>
    <name type="common">American cotton</name>
    <name type="synonym">Erioxylum aridum</name>
    <dbReference type="NCBI Taxonomy" id="34290"/>
    <lineage>
        <taxon>Eukaryota</taxon>
        <taxon>Viridiplantae</taxon>
        <taxon>Streptophyta</taxon>
        <taxon>Embryophyta</taxon>
        <taxon>Tracheophyta</taxon>
        <taxon>Spermatophyta</taxon>
        <taxon>Magnoliopsida</taxon>
        <taxon>eudicotyledons</taxon>
        <taxon>Gunneridae</taxon>
        <taxon>Pentapetalae</taxon>
        <taxon>rosids</taxon>
        <taxon>malvids</taxon>
        <taxon>Malvales</taxon>
        <taxon>Malvaceae</taxon>
        <taxon>Malvoideae</taxon>
        <taxon>Gossypium</taxon>
    </lineage>
</organism>
<evidence type="ECO:0000313" key="1">
    <source>
        <dbReference type="EMBL" id="MBA0694788.1"/>
    </source>
</evidence>
<proteinExistence type="predicted"/>
<sequence length="40" mass="4442">MMALVMETLLLQSCHHSIPSIDLFSVSMVFSSHPCICSVF</sequence>
<name>A0A7J8Y5F9_GOSAI</name>
<dbReference type="AlphaFoldDB" id="A0A7J8Y5F9"/>
<dbReference type="Proteomes" id="UP000593577">
    <property type="component" value="Unassembled WGS sequence"/>
</dbReference>
<reference evidence="1 2" key="1">
    <citation type="journal article" date="2019" name="Genome Biol. Evol.">
        <title>Insights into the evolution of the New World diploid cottons (Gossypium, subgenus Houzingenia) based on genome sequencing.</title>
        <authorList>
            <person name="Grover C.E."/>
            <person name="Arick M.A. 2nd"/>
            <person name="Thrash A."/>
            <person name="Conover J.L."/>
            <person name="Sanders W.S."/>
            <person name="Peterson D.G."/>
            <person name="Frelichowski J.E."/>
            <person name="Scheffler J.A."/>
            <person name="Scheffler B.E."/>
            <person name="Wendel J.F."/>
        </authorList>
    </citation>
    <scope>NUCLEOTIDE SEQUENCE [LARGE SCALE GENOMIC DNA]</scope>
    <source>
        <strain evidence="1">185</strain>
        <tissue evidence="1">Leaf</tissue>
    </source>
</reference>
<evidence type="ECO:0000313" key="2">
    <source>
        <dbReference type="Proteomes" id="UP000593577"/>
    </source>
</evidence>
<accession>A0A7J8Y5F9</accession>
<gene>
    <name evidence="1" type="ORF">Goari_005060</name>
</gene>
<protein>
    <submittedName>
        <fullName evidence="1">Uncharacterized protein</fullName>
    </submittedName>
</protein>